<protein>
    <recommendedName>
        <fullName evidence="5">Lytic polysaccharide monooxygenase</fullName>
    </recommendedName>
</protein>
<dbReference type="EMBL" id="JAQQWK010000012">
    <property type="protein sequence ID" value="KAK8022701.1"/>
    <property type="molecule type" value="Genomic_DNA"/>
</dbReference>
<accession>A0ABR1RZA4</accession>
<feature type="compositionally biased region" description="Low complexity" evidence="1">
    <location>
        <begin position="282"/>
        <end position="326"/>
    </location>
</feature>
<feature type="signal peptide" evidence="2">
    <location>
        <begin position="1"/>
        <end position="22"/>
    </location>
</feature>
<feature type="region of interest" description="Disordered" evidence="1">
    <location>
        <begin position="224"/>
        <end position="340"/>
    </location>
</feature>
<evidence type="ECO:0000256" key="2">
    <source>
        <dbReference type="SAM" id="SignalP"/>
    </source>
</evidence>
<organism evidence="3 4">
    <name type="scientific">Apiospora rasikravindrae</name>
    <dbReference type="NCBI Taxonomy" id="990691"/>
    <lineage>
        <taxon>Eukaryota</taxon>
        <taxon>Fungi</taxon>
        <taxon>Dikarya</taxon>
        <taxon>Ascomycota</taxon>
        <taxon>Pezizomycotina</taxon>
        <taxon>Sordariomycetes</taxon>
        <taxon>Xylariomycetidae</taxon>
        <taxon>Amphisphaeriales</taxon>
        <taxon>Apiosporaceae</taxon>
        <taxon>Apiospora</taxon>
    </lineage>
</organism>
<keyword evidence="2" id="KW-0732">Signal</keyword>
<dbReference type="PANTHER" id="PTHR36182">
    <property type="entry name" value="PROTEIN, PUTATIVE (AFU_ORTHOLOGUE AFUA_6G10930)-RELATED"/>
    <property type="match status" value="1"/>
</dbReference>
<sequence length="401" mass="41461">MHFSTSTSYSILGAMLASAASAHVVLENPPPAKFLAYGPTNPIESTGSDWPCKIPAGQKLDTSDASPRTEMVIGEPQKLSFKGKAVHGGGSCQLALTKGWDPKKDSPWSVIHSIEGGCPARNQKGNLEGDNSDVYEFTIPAGIAPGQYTFAWTWHARIGGQPEMYMNCALLDVKAANTKRMELSARRSLAAMSKRADFPELFIANIGAVGGGCTTSEALNQQIPIAYPDPGSSVDRPEGDKLFKQPCDGNPRAKKGSGGGSSGSPAPAPAPAPVPAEPSSPPASSAPQPKPTTSSAAKPTSAAPMPTSIVPAPEPSSAIPAAPLPSHNAPGVGGESPSSPCTHGQFGCFADGKEAYVCTGTKWVKIFDVPHSDPLASVSLALATARTWCWSTPKCIISAFG</sequence>
<evidence type="ECO:0000256" key="1">
    <source>
        <dbReference type="SAM" id="MobiDB-lite"/>
    </source>
</evidence>
<evidence type="ECO:0000313" key="4">
    <source>
        <dbReference type="Proteomes" id="UP001444661"/>
    </source>
</evidence>
<dbReference type="PANTHER" id="PTHR36182:SF2">
    <property type="entry name" value="LYTIC POLYSACCHARIDE MONOOXYGENASE"/>
    <property type="match status" value="1"/>
</dbReference>
<proteinExistence type="predicted"/>
<gene>
    <name evidence="3" type="ORF">PG993_013468</name>
</gene>
<keyword evidence="4" id="KW-1185">Reference proteome</keyword>
<reference evidence="3 4" key="1">
    <citation type="submission" date="2023-01" db="EMBL/GenBank/DDBJ databases">
        <title>Analysis of 21 Apiospora genomes using comparative genomics revels a genus with tremendous synthesis potential of carbohydrate active enzymes and secondary metabolites.</title>
        <authorList>
            <person name="Sorensen T."/>
        </authorList>
    </citation>
    <scope>NUCLEOTIDE SEQUENCE [LARGE SCALE GENOMIC DNA]</scope>
    <source>
        <strain evidence="3 4">CBS 33761</strain>
    </source>
</reference>
<feature type="chain" id="PRO_5045399826" description="Lytic polysaccharide monooxygenase" evidence="2">
    <location>
        <begin position="23"/>
        <end position="401"/>
    </location>
</feature>
<dbReference type="Gene3D" id="2.70.50.70">
    <property type="match status" value="1"/>
</dbReference>
<dbReference type="Proteomes" id="UP001444661">
    <property type="component" value="Unassembled WGS sequence"/>
</dbReference>
<evidence type="ECO:0008006" key="5">
    <source>
        <dbReference type="Google" id="ProtNLM"/>
    </source>
</evidence>
<evidence type="ECO:0000313" key="3">
    <source>
        <dbReference type="EMBL" id="KAK8022701.1"/>
    </source>
</evidence>
<name>A0ABR1RZA4_9PEZI</name>
<feature type="compositionally biased region" description="Pro residues" evidence="1">
    <location>
        <begin position="266"/>
        <end position="281"/>
    </location>
</feature>
<comment type="caution">
    <text evidence="3">The sequence shown here is derived from an EMBL/GenBank/DDBJ whole genome shotgun (WGS) entry which is preliminary data.</text>
</comment>